<gene>
    <name evidence="2" type="ORF">ABID43_000807</name>
</gene>
<keyword evidence="2" id="KW-0255">Endonuclease</keyword>
<dbReference type="RefSeq" id="WP_238276141.1">
    <property type="nucleotide sequence ID" value="NZ_BPQL01000014.1"/>
</dbReference>
<sequence>MDERTSPPPAAREVGQAAPAASRDALRARIAEEIARQNVYPVAERTLSLLAEASLAPLTEAPFYRVVDRAGAPRLLTEADGRTVPMPIEALFAELRDRHPALFLPPPPEPEPVPEPPAEPAVPVEDFRVATARFVGAQSLLARSLMARSLTRGRAAAQAMSTAISDRAAALRPQRAPAADPSAAPVEGGAPAEPGRSARASLRLREGTRSLTGYARGRIADTTSRLRDVARDRNTLRDALSRRALPLGLIVGGVALVALVTAIGGRNSTEEEASTPETRSQAQVQPPAATGNPPSAPDMSPALPEENQPKPARANELTGPVEVIDTATLRVAGKLVRLFGVEWVRGGQADELTRYLAGRTVTCQPVAGSEARLCAVDGRDLSEVVLFNGGGRASPEATPDLVAAEDHARAERLGVWAR</sequence>
<reference evidence="2 3" key="1">
    <citation type="submission" date="2024-06" db="EMBL/GenBank/DDBJ databases">
        <title>Genomic Encyclopedia of Type Strains, Phase IV (KMG-IV): sequencing the most valuable type-strain genomes for metagenomic binning, comparative biology and taxonomic classification.</title>
        <authorList>
            <person name="Goeker M."/>
        </authorList>
    </citation>
    <scope>NUCLEOTIDE SEQUENCE [LARGE SCALE GENOMIC DNA]</scope>
    <source>
        <strain evidence="2 3">DSM 21331</strain>
    </source>
</reference>
<feature type="region of interest" description="Disordered" evidence="1">
    <location>
        <begin position="268"/>
        <end position="319"/>
    </location>
</feature>
<feature type="region of interest" description="Disordered" evidence="1">
    <location>
        <begin position="169"/>
        <end position="216"/>
    </location>
</feature>
<organism evidence="2 3">
    <name type="scientific">Methylobacterium goesingense</name>
    <dbReference type="NCBI Taxonomy" id="243690"/>
    <lineage>
        <taxon>Bacteria</taxon>
        <taxon>Pseudomonadati</taxon>
        <taxon>Pseudomonadota</taxon>
        <taxon>Alphaproteobacteria</taxon>
        <taxon>Hyphomicrobiales</taxon>
        <taxon>Methylobacteriaceae</taxon>
        <taxon>Methylobacterium</taxon>
    </lineage>
</organism>
<dbReference type="Gene3D" id="2.40.50.90">
    <property type="match status" value="1"/>
</dbReference>
<dbReference type="InterPro" id="IPR035437">
    <property type="entry name" value="SNase_OB-fold_sf"/>
</dbReference>
<feature type="compositionally biased region" description="Polar residues" evidence="1">
    <location>
        <begin position="275"/>
        <end position="284"/>
    </location>
</feature>
<comment type="caution">
    <text evidence="2">The sequence shown here is derived from an EMBL/GenBank/DDBJ whole genome shotgun (WGS) entry which is preliminary data.</text>
</comment>
<evidence type="ECO:0000313" key="2">
    <source>
        <dbReference type="EMBL" id="MET3691288.1"/>
    </source>
</evidence>
<evidence type="ECO:0000256" key="1">
    <source>
        <dbReference type="SAM" id="MobiDB-lite"/>
    </source>
</evidence>
<name>A0ABV2L0D3_9HYPH</name>
<feature type="compositionally biased region" description="Pro residues" evidence="1">
    <location>
        <begin position="1"/>
        <end position="10"/>
    </location>
</feature>
<proteinExistence type="predicted"/>
<dbReference type="SUPFAM" id="SSF50199">
    <property type="entry name" value="Staphylococcal nuclease"/>
    <property type="match status" value="1"/>
</dbReference>
<keyword evidence="2" id="KW-0540">Nuclease</keyword>
<feature type="compositionally biased region" description="Low complexity" evidence="1">
    <location>
        <begin position="169"/>
        <end position="195"/>
    </location>
</feature>
<protein>
    <submittedName>
        <fullName evidence="2">Endonuclease YncB(Thermonuclease family)</fullName>
    </submittedName>
</protein>
<evidence type="ECO:0000313" key="3">
    <source>
        <dbReference type="Proteomes" id="UP001549145"/>
    </source>
</evidence>
<keyword evidence="3" id="KW-1185">Reference proteome</keyword>
<dbReference type="GO" id="GO:0004519">
    <property type="term" value="F:endonuclease activity"/>
    <property type="evidence" value="ECO:0007669"/>
    <property type="project" value="UniProtKB-KW"/>
</dbReference>
<keyword evidence="2" id="KW-0378">Hydrolase</keyword>
<dbReference type="Proteomes" id="UP001549145">
    <property type="component" value="Unassembled WGS sequence"/>
</dbReference>
<accession>A0ABV2L0D3</accession>
<feature type="region of interest" description="Disordered" evidence="1">
    <location>
        <begin position="1"/>
        <end position="22"/>
    </location>
</feature>
<dbReference type="EMBL" id="JBEPMM010000001">
    <property type="protein sequence ID" value="MET3691288.1"/>
    <property type="molecule type" value="Genomic_DNA"/>
</dbReference>